<gene>
    <name evidence="1" type="ORF">CEXT_737121</name>
</gene>
<dbReference type="Proteomes" id="UP001054945">
    <property type="component" value="Unassembled WGS sequence"/>
</dbReference>
<reference evidence="1 2" key="1">
    <citation type="submission" date="2021-06" db="EMBL/GenBank/DDBJ databases">
        <title>Caerostris extrusa draft genome.</title>
        <authorList>
            <person name="Kono N."/>
            <person name="Arakawa K."/>
        </authorList>
    </citation>
    <scope>NUCLEOTIDE SEQUENCE [LARGE SCALE GENOMIC DNA]</scope>
</reference>
<evidence type="ECO:0000313" key="1">
    <source>
        <dbReference type="EMBL" id="GIY60028.1"/>
    </source>
</evidence>
<keyword evidence="2" id="KW-1185">Reference proteome</keyword>
<dbReference type="AlphaFoldDB" id="A0AAV4UQG4"/>
<name>A0AAV4UQG4_CAEEX</name>
<evidence type="ECO:0000313" key="2">
    <source>
        <dbReference type="Proteomes" id="UP001054945"/>
    </source>
</evidence>
<proteinExistence type="predicted"/>
<sequence>LSAVAFQHRINKGLSPTTTPHRMADVVGSQASARLLKWNGEGPILSNKRNLKSHAITFFSVFVIPNENGRTAI</sequence>
<comment type="caution">
    <text evidence="1">The sequence shown here is derived from an EMBL/GenBank/DDBJ whole genome shotgun (WGS) entry which is preliminary data.</text>
</comment>
<accession>A0AAV4UQG4</accession>
<protein>
    <submittedName>
        <fullName evidence="1">Uncharacterized protein</fullName>
    </submittedName>
</protein>
<dbReference type="EMBL" id="BPLR01013268">
    <property type="protein sequence ID" value="GIY60028.1"/>
    <property type="molecule type" value="Genomic_DNA"/>
</dbReference>
<organism evidence="1 2">
    <name type="scientific">Caerostris extrusa</name>
    <name type="common">Bark spider</name>
    <name type="synonym">Caerostris bankana</name>
    <dbReference type="NCBI Taxonomy" id="172846"/>
    <lineage>
        <taxon>Eukaryota</taxon>
        <taxon>Metazoa</taxon>
        <taxon>Ecdysozoa</taxon>
        <taxon>Arthropoda</taxon>
        <taxon>Chelicerata</taxon>
        <taxon>Arachnida</taxon>
        <taxon>Araneae</taxon>
        <taxon>Araneomorphae</taxon>
        <taxon>Entelegynae</taxon>
        <taxon>Araneoidea</taxon>
        <taxon>Araneidae</taxon>
        <taxon>Caerostris</taxon>
    </lineage>
</organism>
<feature type="non-terminal residue" evidence="1">
    <location>
        <position position="1"/>
    </location>
</feature>